<accession>A0A6J5L4K3</accession>
<evidence type="ECO:0000313" key="1">
    <source>
        <dbReference type="EMBL" id="CAB4129231.1"/>
    </source>
</evidence>
<proteinExistence type="predicted"/>
<name>A0A6J5L4K3_9CAUD</name>
<dbReference type="EMBL" id="LR796233">
    <property type="protein sequence ID" value="CAB4129231.1"/>
    <property type="molecule type" value="Genomic_DNA"/>
</dbReference>
<reference evidence="1" key="1">
    <citation type="submission" date="2020-04" db="EMBL/GenBank/DDBJ databases">
        <authorList>
            <person name="Chiriac C."/>
            <person name="Salcher M."/>
            <person name="Ghai R."/>
            <person name="Kavagutti S V."/>
        </authorList>
    </citation>
    <scope>NUCLEOTIDE SEQUENCE</scope>
</reference>
<protein>
    <submittedName>
        <fullName evidence="1">Uncharacterized protein</fullName>
    </submittedName>
</protein>
<gene>
    <name evidence="1" type="ORF">UFOVP112_329</name>
</gene>
<sequence>MDTDQHINQIVQNIVADISSQVQTQATATIAEKIAQVVSAIDCTSMISNQLSQKIDVKLSQLPIDSKTIESELSSRLDTISQNLSASVQLQALKIINESVSKYVNNINFQELYQASIISAIKNKKFVFPDNSVPPSAIQLSDLRISGDQVASGIIKNFGSTGIDDRASACQLTILNDLTVVENNLVTKDLTVKGSTTIEGDLIVTGTMPETSPLFQSVVQAATNNVRTSLDATVFRGYSNAVFNQMREEGIDLTKITVNGNEIISGSNLGNFITSSNLQKVGTLQELRVSGETLLSQTLYVSGKRVGVNTIEPSQALSIWDQEVEIGFGKVGTNTAIIEAPRNQTLIISSNAKNNLILTPDGAVATNKLSVGTVTLSSSPTPPNNDQPIGSIVFNANPTIGGPLGWVSLGGARWANFGFID</sequence>
<organism evidence="1">
    <name type="scientific">uncultured Caudovirales phage</name>
    <dbReference type="NCBI Taxonomy" id="2100421"/>
    <lineage>
        <taxon>Viruses</taxon>
        <taxon>Duplodnaviria</taxon>
        <taxon>Heunggongvirae</taxon>
        <taxon>Uroviricota</taxon>
        <taxon>Caudoviricetes</taxon>
        <taxon>Peduoviridae</taxon>
        <taxon>Maltschvirus</taxon>
        <taxon>Maltschvirus maltsch</taxon>
    </lineage>
</organism>